<dbReference type="InterPro" id="IPR016181">
    <property type="entry name" value="Acyl_CoA_acyltransferase"/>
</dbReference>
<feature type="domain" description="N-acetyltransferase" evidence="5">
    <location>
        <begin position="17"/>
        <end position="161"/>
    </location>
</feature>
<evidence type="ECO:0000259" key="5">
    <source>
        <dbReference type="PROSITE" id="PS51186"/>
    </source>
</evidence>
<keyword evidence="2" id="KW-0963">Cytoplasm</keyword>
<dbReference type="CDD" id="cd04301">
    <property type="entry name" value="NAT_SF"/>
    <property type="match status" value="1"/>
</dbReference>
<dbReference type="PANTHER" id="PTHR43420:SF44">
    <property type="entry name" value="ACETYLTRANSFERASE YPEA"/>
    <property type="match status" value="1"/>
</dbReference>
<dbReference type="EMBL" id="RKMG01000011">
    <property type="protein sequence ID" value="RPA60658.1"/>
    <property type="molecule type" value="Genomic_DNA"/>
</dbReference>
<evidence type="ECO:0000256" key="4">
    <source>
        <dbReference type="ARBA" id="ARBA00023315"/>
    </source>
</evidence>
<evidence type="ECO:0000313" key="6">
    <source>
        <dbReference type="EMBL" id="RPA60658.1"/>
    </source>
</evidence>
<sequence length="163" mass="18735">MQIHKIDAEWASSQSPATVGEMTADLHGALVQAFPEGFSWTEQTIQTSLHNRFHQFFYMRDQATSEIVAVAHFQLIFDEAELFNIGVVPSHQRRGLAKQVLQYVLDHYHNQDVATVTLEVRSRNQAARKLYESLGFKQIASRPDYYPINLDDAIIYQIQLNQI</sequence>
<dbReference type="Gene3D" id="3.40.630.30">
    <property type="match status" value="1"/>
</dbReference>
<keyword evidence="3 6" id="KW-0808">Transferase</keyword>
<dbReference type="OrthoDB" id="9794566at2"/>
<dbReference type="InterPro" id="IPR000182">
    <property type="entry name" value="GNAT_dom"/>
</dbReference>
<evidence type="ECO:0000256" key="3">
    <source>
        <dbReference type="ARBA" id="ARBA00022679"/>
    </source>
</evidence>
<organism evidence="6 7">
    <name type="scientific">Aerococcus agrisoli</name>
    <dbReference type="NCBI Taxonomy" id="2487350"/>
    <lineage>
        <taxon>Bacteria</taxon>
        <taxon>Bacillati</taxon>
        <taxon>Bacillota</taxon>
        <taxon>Bacilli</taxon>
        <taxon>Lactobacillales</taxon>
        <taxon>Aerococcaceae</taxon>
        <taxon>Aerococcus</taxon>
    </lineage>
</organism>
<proteinExistence type="inferred from homology"/>
<evidence type="ECO:0000256" key="1">
    <source>
        <dbReference type="ARBA" id="ARBA00005395"/>
    </source>
</evidence>
<name>A0A3N4GFK1_9LACT</name>
<protein>
    <submittedName>
        <fullName evidence="6">Ribosomal-protein-alanine N-acetyltransferase</fullName>
    </submittedName>
</protein>
<dbReference type="Proteomes" id="UP000273977">
    <property type="component" value="Unassembled WGS sequence"/>
</dbReference>
<dbReference type="InterPro" id="IPR006464">
    <property type="entry name" value="AcTrfase_RimI/Ard1"/>
</dbReference>
<comment type="similarity">
    <text evidence="1">Belongs to the acetyltransferase family. RimI subfamily.</text>
</comment>
<dbReference type="InterPro" id="IPR050680">
    <property type="entry name" value="YpeA/RimI_acetyltransf"/>
</dbReference>
<dbReference type="Pfam" id="PF00583">
    <property type="entry name" value="Acetyltransf_1"/>
    <property type="match status" value="1"/>
</dbReference>
<keyword evidence="7" id="KW-1185">Reference proteome</keyword>
<dbReference type="NCBIfam" id="TIGR01575">
    <property type="entry name" value="rimI"/>
    <property type="match status" value="1"/>
</dbReference>
<accession>A0A3N4GFK1</accession>
<dbReference type="PROSITE" id="PS51186">
    <property type="entry name" value="GNAT"/>
    <property type="match status" value="1"/>
</dbReference>
<dbReference type="PANTHER" id="PTHR43420">
    <property type="entry name" value="ACETYLTRANSFERASE"/>
    <property type="match status" value="1"/>
</dbReference>
<keyword evidence="4" id="KW-0012">Acyltransferase</keyword>
<evidence type="ECO:0000313" key="7">
    <source>
        <dbReference type="Proteomes" id="UP000273977"/>
    </source>
</evidence>
<gene>
    <name evidence="6" type="primary">rimI</name>
    <name evidence="6" type="ORF">EF384_04755</name>
</gene>
<dbReference type="SUPFAM" id="SSF55729">
    <property type="entry name" value="Acyl-CoA N-acyltransferases (Nat)"/>
    <property type="match status" value="1"/>
</dbReference>
<comment type="caution">
    <text evidence="6">The sequence shown here is derived from an EMBL/GenBank/DDBJ whole genome shotgun (WGS) entry which is preliminary data.</text>
</comment>
<dbReference type="GO" id="GO:0008080">
    <property type="term" value="F:N-acetyltransferase activity"/>
    <property type="evidence" value="ECO:0007669"/>
    <property type="project" value="InterPro"/>
</dbReference>
<reference evidence="6 7" key="1">
    <citation type="submission" date="2018-11" db="EMBL/GenBank/DDBJ databases">
        <title>Aerococcus sp. SJQ22, whole genome shotgun sequence.</title>
        <authorList>
            <person name="Sun L."/>
            <person name="Gao X."/>
            <person name="Chen W."/>
            <person name="Huang K."/>
        </authorList>
    </citation>
    <scope>NUCLEOTIDE SEQUENCE [LARGE SCALE GENOMIC DNA]</scope>
    <source>
        <strain evidence="6 7">SJQ22</strain>
    </source>
</reference>
<evidence type="ECO:0000256" key="2">
    <source>
        <dbReference type="ARBA" id="ARBA00022490"/>
    </source>
</evidence>
<dbReference type="AlphaFoldDB" id="A0A3N4GFK1"/>